<dbReference type="Gene3D" id="2.130.10.10">
    <property type="entry name" value="YVTN repeat-like/Quinoprotein amine dehydrogenase"/>
    <property type="match status" value="1"/>
</dbReference>
<dbReference type="InterPro" id="IPR015943">
    <property type="entry name" value="WD40/YVTN_repeat-like_dom_sf"/>
</dbReference>
<keyword evidence="6" id="KW-1185">Reference proteome</keyword>
<keyword evidence="2" id="KW-1133">Transmembrane helix</keyword>
<evidence type="ECO:0000313" key="6">
    <source>
        <dbReference type="Proteomes" id="UP000230407"/>
    </source>
</evidence>
<feature type="region of interest" description="Disordered" evidence="1">
    <location>
        <begin position="1"/>
        <end position="190"/>
    </location>
</feature>
<accession>A0A2M8M0N4</accession>
<feature type="compositionally biased region" description="Pro residues" evidence="1">
    <location>
        <begin position="109"/>
        <end position="140"/>
    </location>
</feature>
<dbReference type="Pfam" id="PF13360">
    <property type="entry name" value="PQQ_2"/>
    <property type="match status" value="1"/>
</dbReference>
<evidence type="ECO:0000313" key="5">
    <source>
        <dbReference type="EMBL" id="PJE97768.1"/>
    </source>
</evidence>
<keyword evidence="2" id="KW-0812">Transmembrane</keyword>
<name>A0A2M8M0N4_9ACTN</name>
<gene>
    <name evidence="5" type="ORF">CUT44_11650</name>
    <name evidence="4" type="ORF">CUT44_14905</name>
</gene>
<proteinExistence type="predicted"/>
<protein>
    <recommendedName>
        <fullName evidence="3">Pyrrolo-quinoline quinone repeat domain-containing protein</fullName>
    </recommendedName>
</protein>
<reference evidence="5 6" key="1">
    <citation type="submission" date="2017-11" db="EMBL/GenBank/DDBJ databases">
        <title>Streptomyces carmine sp. nov., a novel actinomycete isolated from Sophora alopecuroides in Xinjiang, China.</title>
        <authorList>
            <person name="Wang Y."/>
            <person name="Luo X."/>
            <person name="Wan C."/>
            <person name="Zhang L."/>
        </authorList>
    </citation>
    <scope>NUCLEOTIDE SEQUENCE [LARGE SCALE GENOMIC DNA]</scope>
    <source>
        <strain evidence="5 6">TRM SA0054</strain>
    </source>
</reference>
<evidence type="ECO:0000313" key="4">
    <source>
        <dbReference type="EMBL" id="PJE97059.1"/>
    </source>
</evidence>
<dbReference type="InterPro" id="IPR002372">
    <property type="entry name" value="PQQ_rpt_dom"/>
</dbReference>
<dbReference type="EMBL" id="PGGW01000039">
    <property type="protein sequence ID" value="PJE97768.1"/>
    <property type="molecule type" value="Genomic_DNA"/>
</dbReference>
<dbReference type="InterPro" id="IPR011047">
    <property type="entry name" value="Quinoprotein_ADH-like_sf"/>
</dbReference>
<dbReference type="EMBL" id="PGGW01000050">
    <property type="protein sequence ID" value="PJE97059.1"/>
    <property type="molecule type" value="Genomic_DNA"/>
</dbReference>
<evidence type="ECO:0000256" key="2">
    <source>
        <dbReference type="SAM" id="Phobius"/>
    </source>
</evidence>
<dbReference type="AlphaFoldDB" id="A0A2M8M0N4"/>
<dbReference type="RefSeq" id="WP_100201858.1">
    <property type="nucleotide sequence ID" value="NZ_PGGW01000039.1"/>
</dbReference>
<feature type="compositionally biased region" description="Low complexity" evidence="1">
    <location>
        <begin position="141"/>
        <end position="168"/>
    </location>
</feature>
<feature type="compositionally biased region" description="Pro residues" evidence="1">
    <location>
        <begin position="79"/>
        <end position="94"/>
    </location>
</feature>
<comment type="caution">
    <text evidence="5">The sequence shown here is derived from an EMBL/GenBank/DDBJ whole genome shotgun (WGS) entry which is preliminary data.</text>
</comment>
<evidence type="ECO:0000256" key="1">
    <source>
        <dbReference type="SAM" id="MobiDB-lite"/>
    </source>
</evidence>
<feature type="transmembrane region" description="Helical" evidence="2">
    <location>
        <begin position="197"/>
        <end position="219"/>
    </location>
</feature>
<organism evidence="5 6">
    <name type="scientific">Streptomyces carminius</name>
    <dbReference type="NCBI Taxonomy" id="2665496"/>
    <lineage>
        <taxon>Bacteria</taxon>
        <taxon>Bacillati</taxon>
        <taxon>Actinomycetota</taxon>
        <taxon>Actinomycetes</taxon>
        <taxon>Kitasatosporales</taxon>
        <taxon>Streptomycetaceae</taxon>
        <taxon>Streptomyces</taxon>
    </lineage>
</organism>
<feature type="domain" description="Pyrrolo-quinoline quinone repeat" evidence="3">
    <location>
        <begin position="291"/>
        <end position="408"/>
    </location>
</feature>
<feature type="region of interest" description="Disordered" evidence="1">
    <location>
        <begin position="223"/>
        <end position="260"/>
    </location>
</feature>
<dbReference type="SUPFAM" id="SSF50998">
    <property type="entry name" value="Quinoprotein alcohol dehydrogenase-like"/>
    <property type="match status" value="1"/>
</dbReference>
<feature type="compositionally biased region" description="Pro residues" evidence="1">
    <location>
        <begin position="1"/>
        <end position="11"/>
    </location>
</feature>
<feature type="compositionally biased region" description="Polar residues" evidence="1">
    <location>
        <begin position="31"/>
        <end position="43"/>
    </location>
</feature>
<keyword evidence="2" id="KW-0472">Membrane</keyword>
<sequence length="652" mass="69015">MSQPPPPPSQPPSDGSDAPRQPDGPPREPGSPSQNPPEQQAQSPERPEPSGQQSPDAPAPAPDASGDRLAKSPAQPGQPGRPAPPPPPGPPQFQPPSGGFGAPQEPQTPQAPQPPPSYGYPQQPPPVPPYGGTPQPPYGQPPSYGYPQQPAQPYGQPPAYGAPYGQYPPQHPSQQPTYPMPAGGTPPPGAGGGSGKILAVVASVVAVLLIAGAGIWFLAAKGDDEPQAKGGDTRGASEGTSEGGTGEPGKKGGTKREHKDQVGMAWQIDAPDMSKAEDTIHDVPGTWFVGDNIVKASTDSVTAYNMDSGEEAWSIDMARGSRCTAAQQVSDNRTAVQWGRKCEKIMAIDLAAGKELWREDFPTKDRGASEYSYTEMAISGNTVAVAWIGNAVGYDLTSGKNLWSTKQGERCQDRGYVGGSQLVAQIECGFGETQALQSVKPDGAKGWEWKAPAGVDIKRIFSVDPVVIGVQAGGEYDLTDLMILSSSGKLQAKISLPKERYWFACGGIALADCHNVVVDKANNSVYLQTYRHQGETGSVSEIAAFDLATGKSKWLSKPTEETQVAPLAMEDGKLLGYEQPSYERAGLITSIDPGTGKATPYVRMPAASRDLERGMNSIGNGRPYWHDGRFFLVVHRFYKDASLNKGSILAYN</sequence>
<evidence type="ECO:0000259" key="3">
    <source>
        <dbReference type="Pfam" id="PF13360"/>
    </source>
</evidence>
<dbReference type="PANTHER" id="PTHR34512">
    <property type="entry name" value="CELL SURFACE PROTEIN"/>
    <property type="match status" value="1"/>
</dbReference>
<dbReference type="PANTHER" id="PTHR34512:SF30">
    <property type="entry name" value="OUTER MEMBRANE PROTEIN ASSEMBLY FACTOR BAMB"/>
    <property type="match status" value="1"/>
</dbReference>
<feature type="compositionally biased region" description="Basic and acidic residues" evidence="1">
    <location>
        <begin position="248"/>
        <end position="260"/>
    </location>
</feature>
<dbReference type="Proteomes" id="UP000230407">
    <property type="component" value="Unassembled WGS sequence"/>
</dbReference>